<evidence type="ECO:0000256" key="1">
    <source>
        <dbReference type="SAM" id="Phobius"/>
    </source>
</evidence>
<keyword evidence="1" id="KW-1133">Transmembrane helix</keyword>
<gene>
    <name evidence="2" type="ORF">PMAYCL1PPCAC_19002</name>
</gene>
<keyword evidence="1" id="KW-0812">Transmembrane</keyword>
<comment type="caution">
    <text evidence="2">The sequence shown here is derived from an EMBL/GenBank/DDBJ whole genome shotgun (WGS) entry which is preliminary data.</text>
</comment>
<name>A0AAN5CQJ0_9BILA</name>
<evidence type="ECO:0000313" key="3">
    <source>
        <dbReference type="Proteomes" id="UP001328107"/>
    </source>
</evidence>
<dbReference type="AlphaFoldDB" id="A0AAN5CQJ0"/>
<dbReference type="Proteomes" id="UP001328107">
    <property type="component" value="Unassembled WGS sequence"/>
</dbReference>
<keyword evidence="1" id="KW-0472">Membrane</keyword>
<dbReference type="EMBL" id="BTRK01000004">
    <property type="protein sequence ID" value="GMR48806.1"/>
    <property type="molecule type" value="Genomic_DNA"/>
</dbReference>
<proteinExistence type="predicted"/>
<protein>
    <submittedName>
        <fullName evidence="2">Uncharacterized protein</fullName>
    </submittedName>
</protein>
<organism evidence="2 3">
    <name type="scientific">Pristionchus mayeri</name>
    <dbReference type="NCBI Taxonomy" id="1317129"/>
    <lineage>
        <taxon>Eukaryota</taxon>
        <taxon>Metazoa</taxon>
        <taxon>Ecdysozoa</taxon>
        <taxon>Nematoda</taxon>
        <taxon>Chromadorea</taxon>
        <taxon>Rhabditida</taxon>
        <taxon>Rhabditina</taxon>
        <taxon>Diplogasteromorpha</taxon>
        <taxon>Diplogasteroidea</taxon>
        <taxon>Neodiplogasteridae</taxon>
        <taxon>Pristionchus</taxon>
    </lineage>
</organism>
<feature type="non-terminal residue" evidence="2">
    <location>
        <position position="127"/>
    </location>
</feature>
<reference evidence="3" key="1">
    <citation type="submission" date="2022-10" db="EMBL/GenBank/DDBJ databases">
        <title>Genome assembly of Pristionchus species.</title>
        <authorList>
            <person name="Yoshida K."/>
            <person name="Sommer R.J."/>
        </authorList>
    </citation>
    <scope>NUCLEOTIDE SEQUENCE [LARGE SCALE GENOMIC DNA]</scope>
    <source>
        <strain evidence="3">RS5460</strain>
    </source>
</reference>
<feature type="transmembrane region" description="Helical" evidence="1">
    <location>
        <begin position="32"/>
        <end position="56"/>
    </location>
</feature>
<evidence type="ECO:0000313" key="2">
    <source>
        <dbReference type="EMBL" id="GMR48806.1"/>
    </source>
</evidence>
<sequence length="127" mass="14126">MFITVIRITKEKRKCYPPGMEGMAGTGDSPEALLPLLGMGGIAGMGGTFASLFPLLNPKLPLLPLGPPAFMLNPCLFRPPPELNPPPLKLPVKPLWPSARWRIAMERRRRARRILIMETITPFYLPP</sequence>
<keyword evidence="3" id="KW-1185">Reference proteome</keyword>
<accession>A0AAN5CQJ0</accession>